<feature type="domain" description="Thioesterase" evidence="4">
    <location>
        <begin position="75"/>
        <end position="146"/>
    </location>
</feature>
<dbReference type="Gene3D" id="3.10.129.10">
    <property type="entry name" value="Hotdog Thioesterase"/>
    <property type="match status" value="1"/>
</dbReference>
<dbReference type="NCBIfam" id="TIGR00369">
    <property type="entry name" value="unchar_dom_1"/>
    <property type="match status" value="1"/>
</dbReference>
<evidence type="ECO:0000313" key="6">
    <source>
        <dbReference type="Proteomes" id="UP000634229"/>
    </source>
</evidence>
<dbReference type="EMBL" id="JAERRF010000011">
    <property type="protein sequence ID" value="MBL1099162.1"/>
    <property type="molecule type" value="Genomic_DNA"/>
</dbReference>
<feature type="region of interest" description="Disordered" evidence="3">
    <location>
        <begin position="1"/>
        <end position="24"/>
    </location>
</feature>
<evidence type="ECO:0000256" key="2">
    <source>
        <dbReference type="ARBA" id="ARBA00022801"/>
    </source>
</evidence>
<dbReference type="InterPro" id="IPR029069">
    <property type="entry name" value="HotDog_dom_sf"/>
</dbReference>
<keyword evidence="6" id="KW-1185">Reference proteome</keyword>
<dbReference type="PANTHER" id="PTHR21660">
    <property type="entry name" value="THIOESTERASE SUPERFAMILY MEMBER-RELATED"/>
    <property type="match status" value="1"/>
</dbReference>
<sequence length="170" mass="17687">MTHSPTARTRTHTWTPPAPDAEDAHRSGLELIQRVLDGRRPAPPISSTLGFQLVDAAEGRAVFEGEPGEHLLNPMGTVHGGFLATLLDSALGSAVLTTLPAGRLYTTVQLGVHLVRPVFADTPPLRCEGTVLHTGRTTATAEARVTGAADGKLYAHATTTCAIIGGPQGG</sequence>
<evidence type="ECO:0000259" key="4">
    <source>
        <dbReference type="Pfam" id="PF03061"/>
    </source>
</evidence>
<accession>A0ABS1NGB7</accession>
<dbReference type="SUPFAM" id="SSF54637">
    <property type="entry name" value="Thioesterase/thiol ester dehydrase-isomerase"/>
    <property type="match status" value="1"/>
</dbReference>
<dbReference type="CDD" id="cd03443">
    <property type="entry name" value="PaaI_thioesterase"/>
    <property type="match status" value="1"/>
</dbReference>
<organism evidence="5 6">
    <name type="scientific">Streptomyces coffeae</name>
    <dbReference type="NCBI Taxonomy" id="621382"/>
    <lineage>
        <taxon>Bacteria</taxon>
        <taxon>Bacillati</taxon>
        <taxon>Actinomycetota</taxon>
        <taxon>Actinomycetes</taxon>
        <taxon>Kitasatosporales</taxon>
        <taxon>Streptomycetaceae</taxon>
        <taxon>Streptomyces</taxon>
    </lineage>
</organism>
<dbReference type="InterPro" id="IPR003736">
    <property type="entry name" value="PAAI_dom"/>
</dbReference>
<dbReference type="InterPro" id="IPR006683">
    <property type="entry name" value="Thioestr_dom"/>
</dbReference>
<keyword evidence="2" id="KW-0378">Hydrolase</keyword>
<evidence type="ECO:0000256" key="1">
    <source>
        <dbReference type="ARBA" id="ARBA00008324"/>
    </source>
</evidence>
<proteinExistence type="inferred from homology"/>
<evidence type="ECO:0000313" key="5">
    <source>
        <dbReference type="EMBL" id="MBL1099162.1"/>
    </source>
</evidence>
<dbReference type="RefSeq" id="WP_201876555.1">
    <property type="nucleotide sequence ID" value="NZ_JAERRF010000011.1"/>
</dbReference>
<dbReference type="Pfam" id="PF03061">
    <property type="entry name" value="4HBT"/>
    <property type="match status" value="1"/>
</dbReference>
<dbReference type="Proteomes" id="UP000634229">
    <property type="component" value="Unassembled WGS sequence"/>
</dbReference>
<protein>
    <submittedName>
        <fullName evidence="5">PaaI family thioesterase</fullName>
    </submittedName>
</protein>
<comment type="caution">
    <text evidence="5">The sequence shown here is derived from an EMBL/GenBank/DDBJ whole genome shotgun (WGS) entry which is preliminary data.</text>
</comment>
<feature type="compositionally biased region" description="Polar residues" evidence="3">
    <location>
        <begin position="1"/>
        <end position="14"/>
    </location>
</feature>
<comment type="similarity">
    <text evidence="1">Belongs to the thioesterase PaaI family.</text>
</comment>
<dbReference type="InterPro" id="IPR039298">
    <property type="entry name" value="ACOT13"/>
</dbReference>
<gene>
    <name evidence="5" type="ORF">JK363_21315</name>
</gene>
<name>A0ABS1NGB7_9ACTN</name>
<dbReference type="PANTHER" id="PTHR21660:SF1">
    <property type="entry name" value="ACYL-COENZYME A THIOESTERASE 13"/>
    <property type="match status" value="1"/>
</dbReference>
<reference evidence="5 6" key="1">
    <citation type="submission" date="2021-01" db="EMBL/GenBank/DDBJ databases">
        <title>WGS of actinomycetes isolated from Thailand.</title>
        <authorList>
            <person name="Thawai C."/>
        </authorList>
    </citation>
    <scope>NUCLEOTIDE SEQUENCE [LARGE SCALE GENOMIC DNA]</scope>
    <source>
        <strain evidence="5 6">CA1R205</strain>
    </source>
</reference>
<evidence type="ECO:0000256" key="3">
    <source>
        <dbReference type="SAM" id="MobiDB-lite"/>
    </source>
</evidence>